<dbReference type="PANTHER" id="PTHR30614">
    <property type="entry name" value="MEMBRANE COMPONENT OF AMINO ACID ABC TRANSPORTER"/>
    <property type="match status" value="1"/>
</dbReference>
<dbReference type="Proteomes" id="UP000193926">
    <property type="component" value="Unassembled WGS sequence"/>
</dbReference>
<evidence type="ECO:0000256" key="5">
    <source>
        <dbReference type="ARBA" id="ARBA00022519"/>
    </source>
</evidence>
<evidence type="ECO:0000256" key="3">
    <source>
        <dbReference type="ARBA" id="ARBA00022448"/>
    </source>
</evidence>
<dbReference type="InterPro" id="IPR035906">
    <property type="entry name" value="MetI-like_sf"/>
</dbReference>
<dbReference type="Pfam" id="PF00528">
    <property type="entry name" value="BPD_transp_1"/>
    <property type="match status" value="1"/>
</dbReference>
<keyword evidence="6 9" id="KW-0812">Transmembrane</keyword>
<feature type="transmembrane region" description="Helical" evidence="9">
    <location>
        <begin position="52"/>
        <end position="75"/>
    </location>
</feature>
<dbReference type="PROSITE" id="PS50928">
    <property type="entry name" value="ABC_TM1"/>
    <property type="match status" value="1"/>
</dbReference>
<dbReference type="AlphaFoldDB" id="A0A1X4NLX7"/>
<evidence type="ECO:0000259" key="10">
    <source>
        <dbReference type="PROSITE" id="PS50928"/>
    </source>
</evidence>
<reference evidence="11 12" key="1">
    <citation type="submission" date="2014-03" db="EMBL/GenBank/DDBJ databases">
        <title>The draft genome sequence of Marivita geojedonensis KCTC 23882.</title>
        <authorList>
            <person name="Lai Q."/>
            <person name="Shao Z."/>
        </authorList>
    </citation>
    <scope>NUCLEOTIDE SEQUENCE [LARGE SCALE GENOMIC DNA]</scope>
    <source>
        <strain evidence="11 12">DPG-138</strain>
    </source>
</reference>
<gene>
    <name evidence="11" type="ORF">MGEO_07760</name>
</gene>
<evidence type="ECO:0000256" key="8">
    <source>
        <dbReference type="ARBA" id="ARBA00023136"/>
    </source>
</evidence>
<proteinExistence type="inferred from homology"/>
<comment type="similarity">
    <text evidence="2">Belongs to the binding-protein-dependent transport system permease family. HisMQ subfamily.</text>
</comment>
<organism evidence="11 12">
    <name type="scientific">Marivita geojedonensis</name>
    <dbReference type="NCBI Taxonomy" id="1123756"/>
    <lineage>
        <taxon>Bacteria</taxon>
        <taxon>Pseudomonadati</taxon>
        <taxon>Pseudomonadota</taxon>
        <taxon>Alphaproteobacteria</taxon>
        <taxon>Rhodobacterales</taxon>
        <taxon>Roseobacteraceae</taxon>
        <taxon>Marivita</taxon>
    </lineage>
</organism>
<dbReference type="InterPro" id="IPR000515">
    <property type="entry name" value="MetI-like"/>
</dbReference>
<keyword evidence="8 9" id="KW-0472">Membrane</keyword>
<comment type="caution">
    <text evidence="11">The sequence shown here is derived from an EMBL/GenBank/DDBJ whole genome shotgun (WGS) entry which is preliminary data.</text>
</comment>
<dbReference type="NCBIfam" id="TIGR01726">
    <property type="entry name" value="HEQRo_perm_3TM"/>
    <property type="match status" value="1"/>
</dbReference>
<dbReference type="STRING" id="1123756.MGEO_07760"/>
<dbReference type="Gene3D" id="1.10.3720.10">
    <property type="entry name" value="MetI-like"/>
    <property type="match status" value="1"/>
</dbReference>
<keyword evidence="3 9" id="KW-0813">Transport</keyword>
<sequence>MLSHLTDNLELWRIGLTNTVMLTALGVFFGFFVAIPIAAARLSSNKLLSKAAFGYVYIVRGTPLLVQIFIIYYGLGQFHKELKAIGVWWFFRDAFNCGLLAFTLNSAAYQSEILRGGILAVPKGVIEAGSALGLTTLQIFRRIIMPITVGRMLPAFGNELVLLLKASSLVSIITVRDVLGQARFIYAQTFDLSVFYIAALNYLIVVMIIEAIWRRLERRNAWLKYTGN</sequence>
<keyword evidence="12" id="KW-1185">Reference proteome</keyword>
<dbReference type="RefSeq" id="WP_050931869.1">
    <property type="nucleotide sequence ID" value="NZ_JFKC01000005.1"/>
</dbReference>
<dbReference type="InterPro" id="IPR010065">
    <property type="entry name" value="AA_ABC_transptr_permease_3TM"/>
</dbReference>
<evidence type="ECO:0000256" key="1">
    <source>
        <dbReference type="ARBA" id="ARBA00004429"/>
    </source>
</evidence>
<accession>A0A1X4NLX7</accession>
<evidence type="ECO:0000256" key="7">
    <source>
        <dbReference type="ARBA" id="ARBA00022989"/>
    </source>
</evidence>
<evidence type="ECO:0000256" key="9">
    <source>
        <dbReference type="RuleBase" id="RU363032"/>
    </source>
</evidence>
<dbReference type="CDD" id="cd06261">
    <property type="entry name" value="TM_PBP2"/>
    <property type="match status" value="1"/>
</dbReference>
<dbReference type="InterPro" id="IPR043429">
    <property type="entry name" value="ArtM/GltK/GlnP/TcyL/YhdX-like"/>
</dbReference>
<evidence type="ECO:0000256" key="6">
    <source>
        <dbReference type="ARBA" id="ARBA00022692"/>
    </source>
</evidence>
<feature type="domain" description="ABC transmembrane type-1" evidence="10">
    <location>
        <begin position="16"/>
        <end position="213"/>
    </location>
</feature>
<name>A0A1X4NLX7_9RHOB</name>
<dbReference type="GO" id="GO:0043190">
    <property type="term" value="C:ATP-binding cassette (ABC) transporter complex"/>
    <property type="evidence" value="ECO:0007669"/>
    <property type="project" value="InterPro"/>
</dbReference>
<dbReference type="EMBL" id="JFKC01000005">
    <property type="protein sequence ID" value="OSQ51363.1"/>
    <property type="molecule type" value="Genomic_DNA"/>
</dbReference>
<feature type="transmembrane region" description="Helical" evidence="9">
    <location>
        <begin position="20"/>
        <end position="40"/>
    </location>
</feature>
<keyword evidence="5" id="KW-0997">Cell inner membrane</keyword>
<keyword evidence="7 9" id="KW-1133">Transmembrane helix</keyword>
<dbReference type="OrthoDB" id="9814550at2"/>
<protein>
    <submittedName>
        <fullName evidence="11">ABC transporter permease</fullName>
    </submittedName>
</protein>
<dbReference type="GO" id="GO:0006865">
    <property type="term" value="P:amino acid transport"/>
    <property type="evidence" value="ECO:0007669"/>
    <property type="project" value="TreeGrafter"/>
</dbReference>
<evidence type="ECO:0000313" key="12">
    <source>
        <dbReference type="Proteomes" id="UP000193926"/>
    </source>
</evidence>
<keyword evidence="4" id="KW-1003">Cell membrane</keyword>
<dbReference type="SUPFAM" id="SSF161098">
    <property type="entry name" value="MetI-like"/>
    <property type="match status" value="1"/>
</dbReference>
<evidence type="ECO:0000256" key="2">
    <source>
        <dbReference type="ARBA" id="ARBA00010072"/>
    </source>
</evidence>
<evidence type="ECO:0000256" key="4">
    <source>
        <dbReference type="ARBA" id="ARBA00022475"/>
    </source>
</evidence>
<evidence type="ECO:0000313" key="11">
    <source>
        <dbReference type="EMBL" id="OSQ51363.1"/>
    </source>
</evidence>
<feature type="transmembrane region" description="Helical" evidence="9">
    <location>
        <begin position="193"/>
        <end position="213"/>
    </location>
</feature>
<feature type="transmembrane region" description="Helical" evidence="9">
    <location>
        <begin position="87"/>
        <end position="109"/>
    </location>
</feature>
<comment type="subcellular location">
    <subcellularLocation>
        <location evidence="1">Cell inner membrane</location>
        <topology evidence="1">Multi-pass membrane protein</topology>
    </subcellularLocation>
    <subcellularLocation>
        <location evidence="9">Cell membrane</location>
        <topology evidence="9">Multi-pass membrane protein</topology>
    </subcellularLocation>
</comment>
<dbReference type="GO" id="GO:0022857">
    <property type="term" value="F:transmembrane transporter activity"/>
    <property type="evidence" value="ECO:0007669"/>
    <property type="project" value="InterPro"/>
</dbReference>
<dbReference type="PANTHER" id="PTHR30614:SF10">
    <property type="entry name" value="ARGININE ABC TRANSPORTER PERMEASE PROTEIN ARTM"/>
    <property type="match status" value="1"/>
</dbReference>